<feature type="region of interest" description="Disordered" evidence="7">
    <location>
        <begin position="1543"/>
        <end position="1579"/>
    </location>
</feature>
<organism evidence="9 10">
    <name type="scientific">Babesia caballi</name>
    <dbReference type="NCBI Taxonomy" id="5871"/>
    <lineage>
        <taxon>Eukaryota</taxon>
        <taxon>Sar</taxon>
        <taxon>Alveolata</taxon>
        <taxon>Apicomplexa</taxon>
        <taxon>Aconoidasida</taxon>
        <taxon>Piroplasmida</taxon>
        <taxon>Babesiidae</taxon>
        <taxon>Babesia</taxon>
    </lineage>
</organism>
<evidence type="ECO:0000256" key="3">
    <source>
        <dbReference type="ARBA" id="ARBA00023117"/>
    </source>
</evidence>
<dbReference type="GO" id="GO:0005669">
    <property type="term" value="C:transcription factor TFIID complex"/>
    <property type="evidence" value="ECO:0007669"/>
    <property type="project" value="InterPro"/>
</dbReference>
<evidence type="ECO:0000256" key="2">
    <source>
        <dbReference type="ARBA" id="ARBA00009064"/>
    </source>
</evidence>
<keyword evidence="4" id="KW-0539">Nucleus</keyword>
<name>A0AAV4M2I0_BABCB</name>
<protein>
    <submittedName>
        <fullName evidence="9">Histone acetyltransferase TAF1/250</fullName>
    </submittedName>
</protein>
<evidence type="ECO:0000256" key="1">
    <source>
        <dbReference type="ARBA" id="ARBA00004123"/>
    </source>
</evidence>
<dbReference type="PANTHER" id="PTHR13900:SF0">
    <property type="entry name" value="TRANSCRIPTION INITIATION FACTOR TFIID SUBUNIT 1"/>
    <property type="match status" value="1"/>
</dbReference>
<dbReference type="SUPFAM" id="SSF47370">
    <property type="entry name" value="Bromodomain"/>
    <property type="match status" value="1"/>
</dbReference>
<dbReference type="GeneID" id="94197768"/>
<dbReference type="PROSITE" id="PS00633">
    <property type="entry name" value="BROMODOMAIN_1"/>
    <property type="match status" value="1"/>
</dbReference>
<dbReference type="GO" id="GO:0016251">
    <property type="term" value="F:RNA polymerase II general transcription initiation factor activity"/>
    <property type="evidence" value="ECO:0007669"/>
    <property type="project" value="InterPro"/>
</dbReference>
<dbReference type="Pfam" id="PF12157">
    <property type="entry name" value="DUF3591"/>
    <property type="match status" value="1"/>
</dbReference>
<dbReference type="Gene3D" id="1.20.920.10">
    <property type="entry name" value="Bromodomain-like"/>
    <property type="match status" value="1"/>
</dbReference>
<feature type="compositionally biased region" description="Low complexity" evidence="7">
    <location>
        <begin position="414"/>
        <end position="424"/>
    </location>
</feature>
<dbReference type="EMBL" id="BPLF01000006">
    <property type="protein sequence ID" value="GIX66287.1"/>
    <property type="molecule type" value="Genomic_DNA"/>
</dbReference>
<dbReference type="InterPro" id="IPR022591">
    <property type="entry name" value="TAF1_HAT_dom"/>
</dbReference>
<dbReference type="GO" id="GO:0017025">
    <property type="term" value="F:TBP-class protein binding"/>
    <property type="evidence" value="ECO:0007669"/>
    <property type="project" value="InterPro"/>
</dbReference>
<feature type="domain" description="Bromo" evidence="8">
    <location>
        <begin position="1668"/>
        <end position="1738"/>
    </location>
</feature>
<dbReference type="CDD" id="cd04369">
    <property type="entry name" value="Bromodomain"/>
    <property type="match status" value="1"/>
</dbReference>
<feature type="compositionally biased region" description="Low complexity" evidence="7">
    <location>
        <begin position="438"/>
        <end position="450"/>
    </location>
</feature>
<dbReference type="GO" id="GO:0004402">
    <property type="term" value="F:histone acetyltransferase activity"/>
    <property type="evidence" value="ECO:0007669"/>
    <property type="project" value="InterPro"/>
</dbReference>
<dbReference type="InterPro" id="IPR018359">
    <property type="entry name" value="Bromodomain_CS"/>
</dbReference>
<proteinExistence type="inferred from homology"/>
<dbReference type="PANTHER" id="PTHR13900">
    <property type="entry name" value="TRANSCRIPTION INITIATION FACTOR TFIID"/>
    <property type="match status" value="1"/>
</dbReference>
<feature type="compositionally biased region" description="Polar residues" evidence="7">
    <location>
        <begin position="28"/>
        <end position="57"/>
    </location>
</feature>
<feature type="region of interest" description="Disordered" evidence="7">
    <location>
        <begin position="263"/>
        <end position="308"/>
    </location>
</feature>
<keyword evidence="3 5" id="KW-0103">Bromodomain</keyword>
<feature type="region of interest" description="Disordered" evidence="7">
    <location>
        <begin position="383"/>
        <end position="424"/>
    </location>
</feature>
<dbReference type="InterPro" id="IPR001487">
    <property type="entry name" value="Bromodomain"/>
</dbReference>
<evidence type="ECO:0000256" key="7">
    <source>
        <dbReference type="SAM" id="MobiDB-lite"/>
    </source>
</evidence>
<dbReference type="GO" id="GO:0051123">
    <property type="term" value="P:RNA polymerase II preinitiation complex assembly"/>
    <property type="evidence" value="ECO:0007669"/>
    <property type="project" value="TreeGrafter"/>
</dbReference>
<evidence type="ECO:0000313" key="9">
    <source>
        <dbReference type="EMBL" id="GIX66287.1"/>
    </source>
</evidence>
<dbReference type="RefSeq" id="XP_067718356.1">
    <property type="nucleotide sequence ID" value="XM_067862255.1"/>
</dbReference>
<keyword evidence="10" id="KW-1185">Reference proteome</keyword>
<feature type="coiled-coil region" evidence="6">
    <location>
        <begin position="1181"/>
        <end position="1208"/>
    </location>
</feature>
<sequence length="1800" mass="199061">MEGSGKVNPTKPRGPAAGAPPLPFAQPSQPEASLPNVSTVPAQEFSSGATGVPNQGVDTAGGSAGDTKAPDSLNPGLMGIPGMPGFFPFPPAPVPGIPGTENKGEGEPDANSANMTAFGGWIMERMMSMGMMQSGGTSIDGSLMPAMPYAPGSSGLKSSEGSSMPMMFYPPMMMDGMPPEFPKDASGNMMPPPNLMMPMLPFMDEKTALQSLSQLMPQKTSLQKKASELDNMKSIPTSVQIRETCQLKAWRRKLQKGRAQLKMDAEAGMSPKHVAPEPEADGGPAEQEAPREAESLETAAKDVSSRQCGSMDVCWQQNRFRGAGTLSEADMRDMRLFDRNTDDSEMRLIRAALDRMKDVDIRCYPYMFMGDIKLPGNGRKGHMRVWDDTDGEQSTTEETPLASPLPERPVTPQSAGASAVAADASLDDEWEVELEAELPNPADADANADSAEGDWEAAADAKKDADETASHSASSAAGDMMDALEDELLEGISSGSNSSDAAPEDLDLDDEFDFDVADNDVAPPPAPPMYPLTPSGLPDTGMAGDVSLIDDPDLFGEVPGTLSHYRAKLCKLLNAGDVVHEWRGFRSRLTNPLSLTDLVEFEHLWKLFQDRRVEDLAEVLGRSTGFPAVDTTSEESGNLLYRVGQAHLKLLLDYSRPEIQQLVRSSIYNLNATNVIYTVMPSEDDINPNEDDLLQPEAAVEASPKEAAAEPVAALTPVNPDDDMLLVGKESEVRRNWRRRLQTLAKETRLALVNMGKSLRDIENVSSNVEQTRAYDSVVEFCEVAEQFRQHDYVTMLNQSFDEYYEKNPPHDSGQDGVGPNRRELLHTLVAKNLTGIMPLVGKAAKYHNVRFHKPDFRGGLFTEHMRVLRGNYSFEWSSWPARPLLSSSLVASFTDESNRADGMRSHPSNYFIQSSDLALNDDCKIALLEYIEQHPLLLPNCGMASRIDNYVNYNEEDDQKDVAFLGPLGTLCQASDGIDLFGIKHTVEPGDGQAILESTLYKAPIFVHPRPGSPHQGKLNISTTDFLLTRTRSNEEVVVRLRPLTWQSGVAVYTVGQCEPKVEVHPPSSKSYMEHTNDLLKAWVLKSLMVGSILDVKHMRKEARQKFCPLLSEKDISHMLKQIESTPIFSQRPPYLERMIHSTIKPELVCALESVRAGRARLSTMGVLHLKNPDNIGGVYAKMQDEERQYQQRLQQMDKRLRELKSSYAKRLEAHGLSGDKVERELEQFDFGLQVSIYGHLEEKTMAPRIRFIKELLDLTPWNISRDVKQVLNNKGTSQFSLYGAGDPSGGRGEGINLLKRQAHDVSVDQTLAGEDLRKLSMQELAKRLRCYGVSEAVIKTLPRWDQVALVRQYRDGFGGQGAAEGDHRWRIPPEEYQKKLNEILMRQRAALSSDDPAPSDGDGAREGDAQDAADGIADALMEAFDEVSDKDDDLERRELEILRQLREAQSAGPLSEEERMAEVNKLKAVPGVMWLRQSRRTSNEPFGNERAVFVYGEENLRKLLRWRMQRAAARKYNMHGDIGPGSRRICRACGQSGHIASNPKCPLYKGDKGRGGSTPAMSTRKQARYDDSSDGEITASTAALERDSAEWLRRSQDPRVKRRLTYQASMEESDDGLDPLDEGSLVATRRKQPRSAVDVGSVPVQNLSSQMEQVLKLVSKAVRMVEKEPRFRPFTSRVPESVAPNYYNIIKNPMWLSLLKSKCKTRCYNDLVQVLDDLGLIELNCKQFNSETSPNAWLRKLSETLVDELLMRIQQLTSHLVSASVIEDWANEHRANRVGAGPAPAGGASATAPQVEII</sequence>
<accession>A0AAV4M2I0</accession>
<evidence type="ECO:0000256" key="6">
    <source>
        <dbReference type="SAM" id="Coils"/>
    </source>
</evidence>
<feature type="region of interest" description="Disordered" evidence="7">
    <location>
        <begin position="438"/>
        <end position="476"/>
    </location>
</feature>
<dbReference type="InterPro" id="IPR036427">
    <property type="entry name" value="Bromodomain-like_sf"/>
</dbReference>
<dbReference type="Pfam" id="PF00439">
    <property type="entry name" value="Bromodomain"/>
    <property type="match status" value="1"/>
</dbReference>
<keyword evidence="6" id="KW-0175">Coiled coil</keyword>
<comment type="similarity">
    <text evidence="2">Belongs to the TAF1 family.</text>
</comment>
<feature type="compositionally biased region" description="Basic and acidic residues" evidence="7">
    <location>
        <begin position="459"/>
        <end position="469"/>
    </location>
</feature>
<feature type="compositionally biased region" description="Basic and acidic residues" evidence="7">
    <location>
        <begin position="288"/>
        <end position="304"/>
    </location>
</feature>
<evidence type="ECO:0000256" key="5">
    <source>
        <dbReference type="PROSITE-ProRule" id="PRU00035"/>
    </source>
</evidence>
<dbReference type="Proteomes" id="UP001497744">
    <property type="component" value="Unassembled WGS sequence"/>
</dbReference>
<comment type="caution">
    <text evidence="9">The sequence shown here is derived from an EMBL/GenBank/DDBJ whole genome shotgun (WGS) entry which is preliminary data.</text>
</comment>
<comment type="subcellular location">
    <subcellularLocation>
        <location evidence="1">Nucleus</location>
    </subcellularLocation>
</comment>
<dbReference type="InterPro" id="IPR040240">
    <property type="entry name" value="TAF1"/>
</dbReference>
<gene>
    <name evidence="9" type="ORF">BcabD6B2_57230</name>
</gene>
<evidence type="ECO:0000256" key="4">
    <source>
        <dbReference type="ARBA" id="ARBA00023242"/>
    </source>
</evidence>
<dbReference type="SMART" id="SM00297">
    <property type="entry name" value="BROMO"/>
    <property type="match status" value="1"/>
</dbReference>
<feature type="region of interest" description="Disordered" evidence="7">
    <location>
        <begin position="1"/>
        <end position="78"/>
    </location>
</feature>
<evidence type="ECO:0000259" key="8">
    <source>
        <dbReference type="PROSITE" id="PS50014"/>
    </source>
</evidence>
<reference evidence="9 10" key="1">
    <citation type="submission" date="2021-06" db="EMBL/GenBank/DDBJ databases">
        <title>Genome sequence of Babesia caballi.</title>
        <authorList>
            <person name="Yamagishi J."/>
            <person name="Kidaka T."/>
            <person name="Ochi A."/>
        </authorList>
    </citation>
    <scope>NUCLEOTIDE SEQUENCE [LARGE SCALE GENOMIC DNA]</scope>
    <source>
        <strain evidence="9">USDA-D6B2</strain>
    </source>
</reference>
<dbReference type="PROSITE" id="PS50014">
    <property type="entry name" value="BROMODOMAIN_2"/>
    <property type="match status" value="1"/>
</dbReference>
<evidence type="ECO:0000313" key="10">
    <source>
        <dbReference type="Proteomes" id="UP001497744"/>
    </source>
</evidence>